<protein>
    <recommendedName>
        <fullName evidence="9">BTB domain-containing protein</fullName>
    </recommendedName>
</protein>
<dbReference type="OMA" id="MSFESSM"/>
<dbReference type="PANTHER" id="PTHR23110:SF98">
    <property type="entry name" value="PRE-LOLA-G, ISOFORM C-RELATED"/>
    <property type="match status" value="1"/>
</dbReference>
<evidence type="ECO:0000313" key="7">
    <source>
        <dbReference type="EMBL" id="CAD7078327.1"/>
    </source>
</evidence>
<feature type="region of interest" description="Disordered" evidence="4">
    <location>
        <begin position="152"/>
        <end position="201"/>
    </location>
</feature>
<organism evidence="7 8">
    <name type="scientific">Hermetia illucens</name>
    <name type="common">Black soldier fly</name>
    <dbReference type="NCBI Taxonomy" id="343691"/>
    <lineage>
        <taxon>Eukaryota</taxon>
        <taxon>Metazoa</taxon>
        <taxon>Ecdysozoa</taxon>
        <taxon>Arthropoda</taxon>
        <taxon>Hexapoda</taxon>
        <taxon>Insecta</taxon>
        <taxon>Pterygota</taxon>
        <taxon>Neoptera</taxon>
        <taxon>Endopterygota</taxon>
        <taxon>Diptera</taxon>
        <taxon>Brachycera</taxon>
        <taxon>Stratiomyomorpha</taxon>
        <taxon>Stratiomyidae</taxon>
        <taxon>Hermetiinae</taxon>
        <taxon>Hermetia</taxon>
    </lineage>
</organism>
<comment type="subcellular location">
    <subcellularLocation>
        <location evidence="1">Nucleus</location>
    </subcellularLocation>
</comment>
<feature type="compositionally biased region" description="Acidic residues" evidence="4">
    <location>
        <begin position="159"/>
        <end position="179"/>
    </location>
</feature>
<evidence type="ECO:0008006" key="9">
    <source>
        <dbReference type="Google" id="ProtNLM"/>
    </source>
</evidence>
<dbReference type="InterPro" id="IPR051095">
    <property type="entry name" value="Dros_DevTransReg"/>
</dbReference>
<dbReference type="InterPro" id="IPR000210">
    <property type="entry name" value="BTB/POZ_dom"/>
</dbReference>
<dbReference type="InParanoid" id="A0A7R8UCS6"/>
<dbReference type="InterPro" id="IPR011333">
    <property type="entry name" value="SKP1/BTB/POZ_sf"/>
</dbReference>
<keyword evidence="8" id="KW-1185">Reference proteome</keyword>
<dbReference type="PANTHER" id="PTHR23110">
    <property type="entry name" value="BTB DOMAIN TRANSCRIPTION FACTOR"/>
    <property type="match status" value="1"/>
</dbReference>
<evidence type="ECO:0000256" key="2">
    <source>
        <dbReference type="ARBA" id="ARBA00023242"/>
    </source>
</evidence>
<feature type="compositionally biased region" description="Basic and acidic residues" evidence="4">
    <location>
        <begin position="180"/>
        <end position="194"/>
    </location>
</feature>
<dbReference type="InterPro" id="IPR000315">
    <property type="entry name" value="Znf_B-box"/>
</dbReference>
<keyword evidence="3" id="KW-0863">Zinc-finger</keyword>
<dbReference type="GO" id="GO:0005634">
    <property type="term" value="C:nucleus"/>
    <property type="evidence" value="ECO:0007669"/>
    <property type="project" value="UniProtKB-SubCell"/>
</dbReference>
<feature type="domain" description="B box-type" evidence="6">
    <location>
        <begin position="256"/>
        <end position="293"/>
    </location>
</feature>
<evidence type="ECO:0000256" key="1">
    <source>
        <dbReference type="ARBA" id="ARBA00004123"/>
    </source>
</evidence>
<keyword evidence="3" id="KW-0862">Zinc</keyword>
<dbReference type="GO" id="GO:0008270">
    <property type="term" value="F:zinc ion binding"/>
    <property type="evidence" value="ECO:0007669"/>
    <property type="project" value="UniProtKB-KW"/>
</dbReference>
<keyword evidence="3" id="KW-0479">Metal-binding</keyword>
<dbReference type="Proteomes" id="UP000594454">
    <property type="component" value="Chromosome 1"/>
</dbReference>
<dbReference type="EMBL" id="LR899009">
    <property type="protein sequence ID" value="CAD7078327.1"/>
    <property type="molecule type" value="Genomic_DNA"/>
</dbReference>
<dbReference type="PROSITE" id="PS50119">
    <property type="entry name" value="ZF_BBOX"/>
    <property type="match status" value="1"/>
</dbReference>
<dbReference type="Pfam" id="PF00651">
    <property type="entry name" value="BTB"/>
    <property type="match status" value="1"/>
</dbReference>
<evidence type="ECO:0000313" key="8">
    <source>
        <dbReference type="Proteomes" id="UP000594454"/>
    </source>
</evidence>
<dbReference type="SUPFAM" id="SSF54695">
    <property type="entry name" value="POZ domain"/>
    <property type="match status" value="1"/>
</dbReference>
<dbReference type="AlphaFoldDB" id="A0A7R8UCS6"/>
<dbReference type="Gene3D" id="3.30.710.10">
    <property type="entry name" value="Potassium Channel Kv1.1, Chain A"/>
    <property type="match status" value="1"/>
</dbReference>
<keyword evidence="2" id="KW-0539">Nucleus</keyword>
<sequence>MDSSEESSLYALNWSYFDRNLRSAVSNFRSLKRYSDVTFLCQDKTLYGHKIILHAGSDYFRELFEDHRASNNLVIYMYHVKGVVLKKLLEYLYCGEVQVEKKYLPEFIMLGQSLKVKGLVNRTEDTSKQSTENDQMKFKRKKLEEYILTKNKKSKGDAGENDELTLPDEEDASTDEEPEQDKPKQESLEEKTENPLESADSSIILAKPGAPDEDEDQLTSHFHRAVTKSYTRYQRLVANIRKTESGPHEMTKGTRRRCGQCSIQKLEKRTSYYCRTCNIALCRECFEPFHKTFDGGDGSKGAA</sequence>
<evidence type="ECO:0000256" key="4">
    <source>
        <dbReference type="SAM" id="MobiDB-lite"/>
    </source>
</evidence>
<proteinExistence type="predicted"/>
<name>A0A7R8UCS6_HERIL</name>
<reference evidence="7 8" key="1">
    <citation type="submission" date="2020-11" db="EMBL/GenBank/DDBJ databases">
        <authorList>
            <person name="Wallbank WR R."/>
            <person name="Pardo Diaz C."/>
            <person name="Kozak K."/>
            <person name="Martin S."/>
            <person name="Jiggins C."/>
            <person name="Moest M."/>
            <person name="Warren A I."/>
            <person name="Generalovic N T."/>
            <person name="Byers J.R.P. K."/>
            <person name="Montejo-Kovacevich G."/>
            <person name="Yen C E."/>
        </authorList>
    </citation>
    <scope>NUCLEOTIDE SEQUENCE [LARGE SCALE GENOMIC DNA]</scope>
</reference>
<evidence type="ECO:0000259" key="6">
    <source>
        <dbReference type="PROSITE" id="PS50119"/>
    </source>
</evidence>
<dbReference type="PROSITE" id="PS50097">
    <property type="entry name" value="BTB"/>
    <property type="match status" value="1"/>
</dbReference>
<dbReference type="GO" id="GO:0006357">
    <property type="term" value="P:regulation of transcription by RNA polymerase II"/>
    <property type="evidence" value="ECO:0007669"/>
    <property type="project" value="TreeGrafter"/>
</dbReference>
<dbReference type="CDD" id="cd18315">
    <property type="entry name" value="BTB_POZ_BAB-like"/>
    <property type="match status" value="1"/>
</dbReference>
<dbReference type="OrthoDB" id="118105at2759"/>
<evidence type="ECO:0000256" key="3">
    <source>
        <dbReference type="PROSITE-ProRule" id="PRU00024"/>
    </source>
</evidence>
<accession>A0A7R8UCS6</accession>
<feature type="domain" description="BTB" evidence="5">
    <location>
        <begin position="35"/>
        <end position="101"/>
    </location>
</feature>
<gene>
    <name evidence="7" type="ORF">HERILL_LOCUS1599</name>
</gene>
<dbReference type="SMART" id="SM00225">
    <property type="entry name" value="BTB"/>
    <property type="match status" value="1"/>
</dbReference>
<evidence type="ECO:0000259" key="5">
    <source>
        <dbReference type="PROSITE" id="PS50097"/>
    </source>
</evidence>